<dbReference type="InterPro" id="IPR019019">
    <property type="entry name" value="H-type_lectin_domain"/>
</dbReference>
<dbReference type="Gene3D" id="2.60.40.2080">
    <property type="match status" value="2"/>
</dbReference>
<sequence length="322" mass="35831">MKVPPLETKRVIHSIAARGLIQTFEDEAISITDPENKYWKECEIFRLGTAYTLASKQTSFVATMNRGGILVFSPTLLAVLTPVAAPNTPPISTITGSTHSSITEPGNSPFVSFAAEGPILHTPSVVGCTSGTEADDLSDVEFYYPADSFDAGNFGTVEIRPWDRPQLDNSKVFNYTGPFVTNATTKNFTASLQSWADTTLYSASMTYLEKNSHYGYTQRGVYRNNESRHWNQPCPKQSKRINFATPFRSSPHVMTWLQSLDMDKSKDWRIKVYPSNIDKNGFTIHADSWSDPILYSTGITWLAYSTLLANREPLAASLAPWT</sequence>
<dbReference type="Pfam" id="PF09458">
    <property type="entry name" value="H_lectin"/>
    <property type="match status" value="1"/>
</dbReference>
<feature type="domain" description="H-type lectin" evidence="1">
    <location>
        <begin position="238"/>
        <end position="304"/>
    </location>
</feature>
<keyword evidence="3" id="KW-1185">Reference proteome</keyword>
<accession>A0ABR2XRK2</accession>
<evidence type="ECO:0000313" key="3">
    <source>
        <dbReference type="Proteomes" id="UP001465668"/>
    </source>
</evidence>
<proteinExistence type="predicted"/>
<protein>
    <recommendedName>
        <fullName evidence="1">H-type lectin domain-containing protein</fullName>
    </recommendedName>
</protein>
<organism evidence="2 3">
    <name type="scientific">Seiridium cardinale</name>
    <dbReference type="NCBI Taxonomy" id="138064"/>
    <lineage>
        <taxon>Eukaryota</taxon>
        <taxon>Fungi</taxon>
        <taxon>Dikarya</taxon>
        <taxon>Ascomycota</taxon>
        <taxon>Pezizomycotina</taxon>
        <taxon>Sordariomycetes</taxon>
        <taxon>Xylariomycetidae</taxon>
        <taxon>Amphisphaeriales</taxon>
        <taxon>Sporocadaceae</taxon>
        <taxon>Seiridium</taxon>
    </lineage>
</organism>
<name>A0ABR2XRK2_9PEZI</name>
<dbReference type="Proteomes" id="UP001465668">
    <property type="component" value="Unassembled WGS sequence"/>
</dbReference>
<gene>
    <name evidence="2" type="ORF">SCAR479_06927</name>
</gene>
<dbReference type="SUPFAM" id="SSF141086">
    <property type="entry name" value="Agglutinin HPA-like"/>
    <property type="match status" value="2"/>
</dbReference>
<evidence type="ECO:0000259" key="1">
    <source>
        <dbReference type="Pfam" id="PF09458"/>
    </source>
</evidence>
<comment type="caution">
    <text evidence="2">The sequence shown here is derived from an EMBL/GenBank/DDBJ whole genome shotgun (WGS) entry which is preliminary data.</text>
</comment>
<reference evidence="2 3" key="1">
    <citation type="submission" date="2024-02" db="EMBL/GenBank/DDBJ databases">
        <title>First draft genome assembly of two strains of Seiridium cardinale.</title>
        <authorList>
            <person name="Emiliani G."/>
            <person name="Scali E."/>
        </authorList>
    </citation>
    <scope>NUCLEOTIDE SEQUENCE [LARGE SCALE GENOMIC DNA]</scope>
    <source>
        <strain evidence="2 3">BM-138-000479</strain>
    </source>
</reference>
<dbReference type="EMBL" id="JARVKM010000028">
    <property type="protein sequence ID" value="KAK9776315.1"/>
    <property type="molecule type" value="Genomic_DNA"/>
</dbReference>
<dbReference type="InterPro" id="IPR037221">
    <property type="entry name" value="H-type_lectin_dom_sf"/>
</dbReference>
<evidence type="ECO:0000313" key="2">
    <source>
        <dbReference type="EMBL" id="KAK9776315.1"/>
    </source>
</evidence>